<gene>
    <name evidence="1" type="ORF">QTO34_013286</name>
</gene>
<proteinExistence type="predicted"/>
<dbReference type="EMBL" id="JAULJE010000003">
    <property type="protein sequence ID" value="KAK1344589.1"/>
    <property type="molecule type" value="Genomic_DNA"/>
</dbReference>
<name>A0AA40I7R4_CNENI</name>
<protein>
    <submittedName>
        <fullName evidence="1">Uncharacterized protein</fullName>
    </submittedName>
</protein>
<reference evidence="1" key="1">
    <citation type="submission" date="2023-06" db="EMBL/GenBank/DDBJ databases">
        <title>Reference genome for the Northern bat (Eptesicus nilssonii), a most northern bat species.</title>
        <authorList>
            <person name="Laine V.N."/>
            <person name="Pulliainen A.T."/>
            <person name="Lilley T.M."/>
        </authorList>
    </citation>
    <scope>NUCLEOTIDE SEQUENCE</scope>
    <source>
        <strain evidence="1">BLF_Eptnil</strain>
        <tissue evidence="1">Kidney</tissue>
    </source>
</reference>
<dbReference type="GO" id="GO:0045523">
    <property type="term" value="F:interleukin-27 receptor binding"/>
    <property type="evidence" value="ECO:0007669"/>
    <property type="project" value="InterPro"/>
</dbReference>
<keyword evidence="2" id="KW-1185">Reference proteome</keyword>
<sequence length="275" mass="30718">MPSVQVRSPVGVQLFPFGMDSSPEQLLALDAGRKFSNQKFSGLLITSHVWKLPLPRSKDLDEALGVEDRFVGSLRMCRTPRRERRGLAFCCSPCSWLELAEAHLPGVNLDLLPLGQQLPNVSLTFQAWRQDRGIRATVLPLHDTSPLSSPIGRAGDPGSWTSSERIQLWAMRLDLRDLQRHLRFQVENPPTLLDPQRPKLVLRIRSASQLDHILTMGLSSQTSARMSWPQLLYAYRLLHSLELVLSRAVRDLLLLSQAKNPGQALGCPTLAGSQP</sequence>
<comment type="caution">
    <text evidence="1">The sequence shown here is derived from an EMBL/GenBank/DDBJ whole genome shotgun (WGS) entry which is preliminary data.</text>
</comment>
<dbReference type="AlphaFoldDB" id="A0AA40I7R4"/>
<organism evidence="1 2">
    <name type="scientific">Cnephaeus nilssonii</name>
    <name type="common">Northern bat</name>
    <name type="synonym">Eptesicus nilssonii</name>
    <dbReference type="NCBI Taxonomy" id="3371016"/>
    <lineage>
        <taxon>Eukaryota</taxon>
        <taxon>Metazoa</taxon>
        <taxon>Chordata</taxon>
        <taxon>Craniata</taxon>
        <taxon>Vertebrata</taxon>
        <taxon>Euteleostomi</taxon>
        <taxon>Mammalia</taxon>
        <taxon>Eutheria</taxon>
        <taxon>Laurasiatheria</taxon>
        <taxon>Chiroptera</taxon>
        <taxon>Yangochiroptera</taxon>
        <taxon>Vespertilionidae</taxon>
        <taxon>Cnephaeus</taxon>
    </lineage>
</organism>
<accession>A0AA40I7R4</accession>
<dbReference type="GO" id="GO:0005615">
    <property type="term" value="C:extracellular space"/>
    <property type="evidence" value="ECO:0007669"/>
    <property type="project" value="TreeGrafter"/>
</dbReference>
<evidence type="ECO:0000313" key="2">
    <source>
        <dbReference type="Proteomes" id="UP001177744"/>
    </source>
</evidence>
<dbReference type="PANTHER" id="PTHR20879:SF1">
    <property type="entry name" value="INTERLEUKIN-27 SUBUNIT ALPHA"/>
    <property type="match status" value="1"/>
</dbReference>
<dbReference type="GO" id="GO:0045625">
    <property type="term" value="P:regulation of T-helper 1 cell differentiation"/>
    <property type="evidence" value="ECO:0007669"/>
    <property type="project" value="TreeGrafter"/>
</dbReference>
<dbReference type="GO" id="GO:0042129">
    <property type="term" value="P:regulation of T cell proliferation"/>
    <property type="evidence" value="ECO:0007669"/>
    <property type="project" value="InterPro"/>
</dbReference>
<dbReference type="PANTHER" id="PTHR20879">
    <property type="entry name" value="INTERLEUKIN-27 SUBUNIT ALPHA"/>
    <property type="match status" value="1"/>
</dbReference>
<dbReference type="InterPro" id="IPR026207">
    <property type="entry name" value="IL-27_alpha"/>
</dbReference>
<dbReference type="Proteomes" id="UP001177744">
    <property type="component" value="Unassembled WGS sequence"/>
</dbReference>
<evidence type="ECO:0000313" key="1">
    <source>
        <dbReference type="EMBL" id="KAK1344589.1"/>
    </source>
</evidence>